<keyword evidence="3" id="KW-0813">Transport</keyword>
<organism evidence="7 8">
    <name type="scientific">Stylonychia lemnae</name>
    <name type="common">Ciliate</name>
    <dbReference type="NCBI Taxonomy" id="5949"/>
    <lineage>
        <taxon>Eukaryota</taxon>
        <taxon>Sar</taxon>
        <taxon>Alveolata</taxon>
        <taxon>Ciliophora</taxon>
        <taxon>Intramacronucleata</taxon>
        <taxon>Spirotrichea</taxon>
        <taxon>Stichotrichia</taxon>
        <taxon>Sporadotrichida</taxon>
        <taxon>Oxytrichidae</taxon>
        <taxon>Stylonychinae</taxon>
        <taxon>Stylonychia</taxon>
    </lineage>
</organism>
<gene>
    <name evidence="7" type="primary">Contig19124.g20280</name>
    <name evidence="7" type="ORF">STYLEM_11193</name>
</gene>
<evidence type="ECO:0000313" key="7">
    <source>
        <dbReference type="EMBL" id="CDW82164.1"/>
    </source>
</evidence>
<feature type="domain" description="AP complex mu/sigma subunit" evidence="6">
    <location>
        <begin position="33"/>
        <end position="81"/>
    </location>
</feature>
<dbReference type="AlphaFoldDB" id="A0A078AIW5"/>
<accession>A0A078AIW5</accession>
<dbReference type="Pfam" id="PF01217">
    <property type="entry name" value="Clat_adaptor_s"/>
    <property type="match status" value="1"/>
</dbReference>
<evidence type="ECO:0000256" key="2">
    <source>
        <dbReference type="ARBA" id="ARBA00006972"/>
    </source>
</evidence>
<evidence type="ECO:0000256" key="4">
    <source>
        <dbReference type="ARBA" id="ARBA00022927"/>
    </source>
</evidence>
<dbReference type="InterPro" id="IPR022775">
    <property type="entry name" value="AP_mu_sigma_su"/>
</dbReference>
<dbReference type="InParanoid" id="A0A078AIW5"/>
<evidence type="ECO:0000313" key="8">
    <source>
        <dbReference type="Proteomes" id="UP000039865"/>
    </source>
</evidence>
<dbReference type="Proteomes" id="UP000039865">
    <property type="component" value="Unassembled WGS sequence"/>
</dbReference>
<evidence type="ECO:0000256" key="1">
    <source>
        <dbReference type="ARBA" id="ARBA00004308"/>
    </source>
</evidence>
<evidence type="ECO:0000256" key="3">
    <source>
        <dbReference type="ARBA" id="ARBA00022448"/>
    </source>
</evidence>
<dbReference type="InterPro" id="IPR016635">
    <property type="entry name" value="AP_complex_ssu"/>
</dbReference>
<dbReference type="SUPFAM" id="SSF64356">
    <property type="entry name" value="SNARE-like"/>
    <property type="match status" value="1"/>
</dbReference>
<dbReference type="EMBL" id="CCKQ01010635">
    <property type="protein sequence ID" value="CDW82164.1"/>
    <property type="molecule type" value="Genomic_DNA"/>
</dbReference>
<dbReference type="InterPro" id="IPR011012">
    <property type="entry name" value="Longin-like_dom_sf"/>
</dbReference>
<keyword evidence="5" id="KW-0472">Membrane</keyword>
<sequence>MVCSIQRGGEEKDRDRIAQINSGQRFKAYQFSRDQYFGSVCELDLVFNFFKVYQILDSMVIGGEVMETAKPVIRQELDYADYYE</sequence>
<reference evidence="7 8" key="1">
    <citation type="submission" date="2014-06" db="EMBL/GenBank/DDBJ databases">
        <authorList>
            <person name="Swart Estienne"/>
        </authorList>
    </citation>
    <scope>NUCLEOTIDE SEQUENCE [LARGE SCALE GENOMIC DNA]</scope>
    <source>
        <strain evidence="7 8">130c</strain>
    </source>
</reference>
<evidence type="ECO:0000259" key="6">
    <source>
        <dbReference type="Pfam" id="PF01217"/>
    </source>
</evidence>
<dbReference type="GO" id="GO:0012505">
    <property type="term" value="C:endomembrane system"/>
    <property type="evidence" value="ECO:0007669"/>
    <property type="project" value="UniProtKB-SubCell"/>
</dbReference>
<dbReference type="OrthoDB" id="371463at2759"/>
<dbReference type="GO" id="GO:0015031">
    <property type="term" value="P:protein transport"/>
    <property type="evidence" value="ECO:0007669"/>
    <property type="project" value="UniProtKB-KW"/>
</dbReference>
<keyword evidence="8" id="KW-1185">Reference proteome</keyword>
<proteinExistence type="inferred from homology"/>
<dbReference type="PANTHER" id="PTHR11753">
    <property type="entry name" value="ADAPTOR COMPLEXES SMALL SUBUNIT FAMILY"/>
    <property type="match status" value="1"/>
</dbReference>
<protein>
    <submittedName>
        <fullName evidence="7">Clathrin coat assembly protein ap17</fullName>
    </submittedName>
</protein>
<dbReference type="Gene3D" id="3.30.450.60">
    <property type="match status" value="1"/>
</dbReference>
<comment type="subcellular location">
    <subcellularLocation>
        <location evidence="1">Endomembrane system</location>
    </subcellularLocation>
</comment>
<evidence type="ECO:0000256" key="5">
    <source>
        <dbReference type="ARBA" id="ARBA00023136"/>
    </source>
</evidence>
<name>A0A078AIW5_STYLE</name>
<keyword evidence="4" id="KW-0653">Protein transport</keyword>
<comment type="similarity">
    <text evidence="2">Belongs to the adaptor complexes small subunit family.</text>
</comment>